<evidence type="ECO:0000313" key="2">
    <source>
        <dbReference type="EMBL" id="MBP2178873.1"/>
    </source>
</evidence>
<dbReference type="SUPFAM" id="SSF54427">
    <property type="entry name" value="NTF2-like"/>
    <property type="match status" value="2"/>
</dbReference>
<dbReference type="Proteomes" id="UP000741013">
    <property type="component" value="Unassembled WGS sequence"/>
</dbReference>
<dbReference type="EMBL" id="JAGGMS010000001">
    <property type="protein sequence ID" value="MBP2178873.1"/>
    <property type="molecule type" value="Genomic_DNA"/>
</dbReference>
<accession>A0ABS4PHN7</accession>
<reference evidence="2 3" key="1">
    <citation type="submission" date="2021-03" db="EMBL/GenBank/DDBJ databases">
        <title>Sequencing the genomes of 1000 actinobacteria strains.</title>
        <authorList>
            <person name="Klenk H.-P."/>
        </authorList>
    </citation>
    <scope>NUCLEOTIDE SEQUENCE [LARGE SCALE GENOMIC DNA]</scope>
    <source>
        <strain evidence="2 3">DSM 45510</strain>
    </source>
</reference>
<feature type="domain" description="SnoaL-like" evidence="1">
    <location>
        <begin position="5"/>
        <end position="124"/>
    </location>
</feature>
<dbReference type="Pfam" id="PF13474">
    <property type="entry name" value="SnoaL_3"/>
    <property type="match status" value="2"/>
</dbReference>
<dbReference type="InterPro" id="IPR037401">
    <property type="entry name" value="SnoaL-like"/>
</dbReference>
<keyword evidence="3" id="KW-1185">Reference proteome</keyword>
<protein>
    <submittedName>
        <fullName evidence="2">Ketosteroid isomerase-like protein</fullName>
    </submittedName>
</protein>
<dbReference type="RefSeq" id="WP_209662549.1">
    <property type="nucleotide sequence ID" value="NZ_JAGGMS010000001.1"/>
</dbReference>
<sequence>MSEQIRTLIEQWATAVHQCDLDGVLAGHTEDVVMFDVPEPQQGVRGIAAYRETWPAFFDWQANGAIFEIESLEITAGEDVAYAFALLRCGMPDDLGDQRLRLTFGLRRKSGRWLIAHEHHSFPLSTDGEPRVREIHEEWFDGTYRKDLDGLMSHIAEDVVSYEHEAPLQVTGVAAVREVCRTGLEQSTGAVEWHVPDLRVLAGDDLAVAWGINHLRAELPDGTFTESRSRCTRIFQRRHGQWQMVHQHVSFPYDPATTRPSSST</sequence>
<proteinExistence type="predicted"/>
<evidence type="ECO:0000313" key="3">
    <source>
        <dbReference type="Proteomes" id="UP000741013"/>
    </source>
</evidence>
<name>A0ABS4PHN7_9PSEU</name>
<gene>
    <name evidence="2" type="ORF">JOM49_000399</name>
</gene>
<comment type="caution">
    <text evidence="2">The sequence shown here is derived from an EMBL/GenBank/DDBJ whole genome shotgun (WGS) entry which is preliminary data.</text>
</comment>
<organism evidence="2 3">
    <name type="scientific">Amycolatopsis magusensis</name>
    <dbReference type="NCBI Taxonomy" id="882444"/>
    <lineage>
        <taxon>Bacteria</taxon>
        <taxon>Bacillati</taxon>
        <taxon>Actinomycetota</taxon>
        <taxon>Actinomycetes</taxon>
        <taxon>Pseudonocardiales</taxon>
        <taxon>Pseudonocardiaceae</taxon>
        <taxon>Amycolatopsis</taxon>
    </lineage>
</organism>
<dbReference type="InterPro" id="IPR032710">
    <property type="entry name" value="NTF2-like_dom_sf"/>
</dbReference>
<evidence type="ECO:0000259" key="1">
    <source>
        <dbReference type="Pfam" id="PF13474"/>
    </source>
</evidence>
<feature type="domain" description="SnoaL-like" evidence="1">
    <location>
        <begin position="132"/>
        <end position="253"/>
    </location>
</feature>
<dbReference type="Gene3D" id="3.10.450.50">
    <property type="match status" value="2"/>
</dbReference>